<dbReference type="CTD" id="23587"/>
<evidence type="ECO:0000313" key="11">
    <source>
        <dbReference type="RefSeq" id="XP_030636582.1"/>
    </source>
</evidence>
<feature type="compositionally biased region" description="Acidic residues" evidence="9">
    <location>
        <begin position="280"/>
        <end position="296"/>
    </location>
</feature>
<reference evidence="11" key="1">
    <citation type="submission" date="2025-08" db="UniProtKB">
        <authorList>
            <consortium name="RefSeq"/>
        </authorList>
    </citation>
    <scope>IDENTIFICATION</scope>
</reference>
<dbReference type="GO" id="GO:0033588">
    <property type="term" value="C:elongator holoenzyme complex"/>
    <property type="evidence" value="ECO:0007669"/>
    <property type="project" value="InterPro"/>
</dbReference>
<evidence type="ECO:0000256" key="7">
    <source>
        <dbReference type="ARBA" id="ARBA00022694"/>
    </source>
</evidence>
<organism evidence="10 11">
    <name type="scientific">Chanos chanos</name>
    <name type="common">Milkfish</name>
    <name type="synonym">Mugil chanos</name>
    <dbReference type="NCBI Taxonomy" id="29144"/>
    <lineage>
        <taxon>Eukaryota</taxon>
        <taxon>Metazoa</taxon>
        <taxon>Chordata</taxon>
        <taxon>Craniata</taxon>
        <taxon>Vertebrata</taxon>
        <taxon>Euteleostomi</taxon>
        <taxon>Actinopterygii</taxon>
        <taxon>Neopterygii</taxon>
        <taxon>Teleostei</taxon>
        <taxon>Ostariophysi</taxon>
        <taxon>Gonorynchiformes</taxon>
        <taxon>Chanidae</taxon>
        <taxon>Chanos</taxon>
    </lineage>
</organism>
<keyword evidence="7" id="KW-0819">tRNA processing</keyword>
<dbReference type="UniPathway" id="UPA00988"/>
<dbReference type="GO" id="GO:0005634">
    <property type="term" value="C:nucleus"/>
    <property type="evidence" value="ECO:0007669"/>
    <property type="project" value="UniProtKB-SubCell"/>
</dbReference>
<protein>
    <recommendedName>
        <fullName evidence="5">Elongator complex protein 5</fullName>
    </recommendedName>
</protein>
<evidence type="ECO:0000256" key="3">
    <source>
        <dbReference type="ARBA" id="ARBA00005043"/>
    </source>
</evidence>
<dbReference type="Pfam" id="PF10483">
    <property type="entry name" value="Elong_Iki1"/>
    <property type="match status" value="2"/>
</dbReference>
<evidence type="ECO:0000256" key="5">
    <source>
        <dbReference type="ARBA" id="ARBA00020264"/>
    </source>
</evidence>
<keyword evidence="8" id="KW-0539">Nucleus</keyword>
<dbReference type="FunCoup" id="A0A6J2VWZ1">
    <property type="interactions" value="785"/>
</dbReference>
<evidence type="ECO:0000256" key="2">
    <source>
        <dbReference type="ARBA" id="ARBA00004496"/>
    </source>
</evidence>
<dbReference type="OrthoDB" id="166907at2759"/>
<name>A0A6J2VWZ1_CHACN</name>
<keyword evidence="10" id="KW-1185">Reference proteome</keyword>
<dbReference type="GeneID" id="115817423"/>
<evidence type="ECO:0000256" key="1">
    <source>
        <dbReference type="ARBA" id="ARBA00004123"/>
    </source>
</evidence>
<dbReference type="InParanoid" id="A0A6J2VWZ1"/>
<feature type="region of interest" description="Disordered" evidence="9">
    <location>
        <begin position="274"/>
        <end position="296"/>
    </location>
</feature>
<dbReference type="GO" id="GO:0005829">
    <property type="term" value="C:cytosol"/>
    <property type="evidence" value="ECO:0007669"/>
    <property type="project" value="TreeGrafter"/>
</dbReference>
<gene>
    <name evidence="11" type="primary">elp5</name>
</gene>
<dbReference type="InterPro" id="IPR027417">
    <property type="entry name" value="P-loop_NTPase"/>
</dbReference>
<evidence type="ECO:0000256" key="4">
    <source>
        <dbReference type="ARBA" id="ARBA00009567"/>
    </source>
</evidence>
<dbReference type="Proteomes" id="UP000504632">
    <property type="component" value="Chromosome 7"/>
</dbReference>
<evidence type="ECO:0000256" key="6">
    <source>
        <dbReference type="ARBA" id="ARBA00022490"/>
    </source>
</evidence>
<evidence type="ECO:0000256" key="8">
    <source>
        <dbReference type="ARBA" id="ARBA00023242"/>
    </source>
</evidence>
<proteinExistence type="inferred from homology"/>
<comment type="subcellular location">
    <subcellularLocation>
        <location evidence="2">Cytoplasm</location>
    </subcellularLocation>
    <subcellularLocation>
        <location evidence="1">Nucleus</location>
    </subcellularLocation>
</comment>
<dbReference type="AlphaFoldDB" id="A0A6J2VWZ1"/>
<comment type="pathway">
    <text evidence="3">tRNA modification; 5-methoxycarbonylmethyl-2-thiouridine-tRNA biosynthesis.</text>
</comment>
<dbReference type="GO" id="GO:0000049">
    <property type="term" value="F:tRNA binding"/>
    <property type="evidence" value="ECO:0007669"/>
    <property type="project" value="TreeGrafter"/>
</dbReference>
<dbReference type="InterPro" id="IPR019519">
    <property type="entry name" value="Elp5"/>
</dbReference>
<dbReference type="PANTHER" id="PTHR15641">
    <property type="entry name" value="ELONGATOR COMPLEX PROTEIN 5"/>
    <property type="match status" value="1"/>
</dbReference>
<dbReference type="PANTHER" id="PTHR15641:SF1">
    <property type="entry name" value="ELONGATOR COMPLEX PROTEIN 5"/>
    <property type="match status" value="1"/>
</dbReference>
<accession>A0A6J2VWZ1</accession>
<dbReference type="RefSeq" id="XP_030636582.1">
    <property type="nucleotide sequence ID" value="XM_030780722.1"/>
</dbReference>
<evidence type="ECO:0000256" key="9">
    <source>
        <dbReference type="SAM" id="MobiDB-lite"/>
    </source>
</evidence>
<keyword evidence="6" id="KW-0963">Cytoplasm</keyword>
<sequence>MLLDVLQGSEAGGFIVIQDTIHCSGRELLKCFVNTALKREDAVHILGFETSEEELRNGLDNNCALKLHFHNGYTDPLGWTNCSLFTVKQFTTEHIGQLLKKSTNPKATTLVIDSLSWILRHHNPVTVCQRLHELKKGGSVKVIIALLHSDLHQRGIVGSICHLATTVISVTPGKRERSAMAKTTRRSKSGKVMQDEEFFNVTKDYAVTVQSRSSYPEPRQTEAETTEADPTANLTFNLRLSEMEREAKEKVALPFVFSQEKKSALLKPVKGSGRILYEPDANDDFDQEDPDDDLDI</sequence>
<dbReference type="GO" id="GO:0002098">
    <property type="term" value="P:tRNA wobble uridine modification"/>
    <property type="evidence" value="ECO:0007669"/>
    <property type="project" value="InterPro"/>
</dbReference>
<dbReference type="CDD" id="cd19496">
    <property type="entry name" value="Elp5"/>
    <property type="match status" value="1"/>
</dbReference>
<dbReference type="Gene3D" id="3.40.50.300">
    <property type="entry name" value="P-loop containing nucleotide triphosphate hydrolases"/>
    <property type="match status" value="1"/>
</dbReference>
<comment type="similarity">
    <text evidence="4">Belongs to the ELP5 family.</text>
</comment>
<evidence type="ECO:0000313" key="10">
    <source>
        <dbReference type="Proteomes" id="UP000504632"/>
    </source>
</evidence>